<evidence type="ECO:0000256" key="2">
    <source>
        <dbReference type="SAM" id="Phobius"/>
    </source>
</evidence>
<dbReference type="Proteomes" id="UP000466799">
    <property type="component" value="Unassembled WGS sequence"/>
</dbReference>
<dbReference type="InterPro" id="IPR017927">
    <property type="entry name" value="FAD-bd_FR_type"/>
</dbReference>
<keyword evidence="2" id="KW-0812">Transmembrane</keyword>
<dbReference type="Gene3D" id="2.40.30.10">
    <property type="entry name" value="Translation factors"/>
    <property type="match status" value="1"/>
</dbReference>
<reference evidence="3 4" key="1">
    <citation type="submission" date="2019-10" db="EMBL/GenBank/DDBJ databases">
        <title>Genome Sequencing and assembly of Lactobacillus fermentum I2, a lactic acid bacteria.</title>
        <authorList>
            <person name="Lopes L.S."/>
            <person name="Persinoti G.F."/>
            <person name="Riano-Pachon D.M."/>
            <person name="Labate C.A."/>
        </authorList>
    </citation>
    <scope>NUCLEOTIDE SEQUENCE [LARGE SCALE GENOMIC DNA]</scope>
    <source>
        <strain evidence="3 4">I2</strain>
    </source>
</reference>
<dbReference type="GO" id="GO:0016491">
    <property type="term" value="F:oxidoreductase activity"/>
    <property type="evidence" value="ECO:0007669"/>
    <property type="project" value="UniProtKB-KW"/>
</dbReference>
<evidence type="ECO:0000313" key="4">
    <source>
        <dbReference type="Proteomes" id="UP000466799"/>
    </source>
</evidence>
<feature type="transmembrane region" description="Helical" evidence="2">
    <location>
        <begin position="72"/>
        <end position="93"/>
    </location>
</feature>
<comment type="caution">
    <text evidence="3">The sequence shown here is derived from an EMBL/GenBank/DDBJ whole genome shotgun (WGS) entry which is preliminary data.</text>
</comment>
<gene>
    <name evidence="3" type="ORF">GC247_08150</name>
</gene>
<dbReference type="InterPro" id="IPR039261">
    <property type="entry name" value="FNR_nucleotide-bd"/>
</dbReference>
<dbReference type="SUPFAM" id="SSF63380">
    <property type="entry name" value="Riboflavin synthase domain-like"/>
    <property type="match status" value="1"/>
</dbReference>
<dbReference type="RefSeq" id="WP_004562841.1">
    <property type="nucleotide sequence ID" value="NZ_CALYNE010000083.1"/>
</dbReference>
<dbReference type="PANTHER" id="PTHR11972">
    <property type="entry name" value="NADPH OXIDASE"/>
    <property type="match status" value="1"/>
</dbReference>
<feature type="transmembrane region" description="Helical" evidence="2">
    <location>
        <begin position="113"/>
        <end position="131"/>
    </location>
</feature>
<dbReference type="GO" id="GO:0005886">
    <property type="term" value="C:plasma membrane"/>
    <property type="evidence" value="ECO:0007669"/>
    <property type="project" value="TreeGrafter"/>
</dbReference>
<keyword evidence="2" id="KW-0472">Membrane</keyword>
<dbReference type="InterPro" id="IPR050369">
    <property type="entry name" value="RBOH/FRE"/>
</dbReference>
<feature type="transmembrane region" description="Helical" evidence="2">
    <location>
        <begin position="179"/>
        <end position="200"/>
    </location>
</feature>
<keyword evidence="2" id="KW-1133">Transmembrane helix</keyword>
<dbReference type="Pfam" id="PF08022">
    <property type="entry name" value="FAD_binding_8"/>
    <property type="match status" value="1"/>
</dbReference>
<accession>A0A7T7ZD15</accession>
<dbReference type="PANTHER" id="PTHR11972:SF69">
    <property type="entry name" value="FERRIC REDUCTION OXIDASE 6-RELATED"/>
    <property type="match status" value="1"/>
</dbReference>
<keyword evidence="1" id="KW-0560">Oxidoreductase</keyword>
<evidence type="ECO:0000313" key="3">
    <source>
        <dbReference type="EMBL" id="MPQ35832.1"/>
    </source>
</evidence>
<dbReference type="EMBL" id="WHJL01000108">
    <property type="protein sequence ID" value="MPQ35832.1"/>
    <property type="molecule type" value="Genomic_DNA"/>
</dbReference>
<evidence type="ECO:0000256" key="1">
    <source>
        <dbReference type="ARBA" id="ARBA00023002"/>
    </source>
</evidence>
<organism evidence="3 4">
    <name type="scientific">Limosilactobacillus fermentum</name>
    <name type="common">Lactobacillus fermentum</name>
    <dbReference type="NCBI Taxonomy" id="1613"/>
    <lineage>
        <taxon>Bacteria</taxon>
        <taxon>Bacillati</taxon>
        <taxon>Bacillota</taxon>
        <taxon>Bacilli</taxon>
        <taxon>Lactobacillales</taxon>
        <taxon>Lactobacillaceae</taxon>
        <taxon>Limosilactobacillus</taxon>
    </lineage>
</organism>
<sequence>MLTRRKYLLGLAWVVAIFVIPLPFIQTLSAGLPAIYSSEKMAIIFGSIAYSWMLLAIYIGTKPKWLDRLIGLPSAYMLHGILSIAAIVLAYLHKIGSPSGGLIKLTGDWAFDLFVGLAIYSLVFMAGWLTSRVKPLAMLKKQLSKKIFKHEVSVWIHKLNLVATVLVFIHVMLISYIRAIAPFMFTFYLYSAFVLVAYLISLRPDRGVGAILANNVEISPRVQELSLQLTKPIDTKAGDFVFLSFPKIAKMKEPHPFSVVSAPNQNREMVLAIRGDGDFTKNLATVEPGAEALVNGGYGLYQTTIDNVKPTHMIIIAGGIGVVPMLSIVDANPDIDTTFFYNAHAQNNLLYPEKFARWEQRDNFTDYLQVGRFDDETILNTVPRDLSKLVVLIGGPAPMGRHWVKLFSQLGLNSGQIYYEEFSW</sequence>
<protein>
    <submittedName>
        <fullName evidence="3">Iron reductase</fullName>
    </submittedName>
</protein>
<dbReference type="InterPro" id="IPR013112">
    <property type="entry name" value="FAD-bd_8"/>
</dbReference>
<feature type="transmembrane region" description="Helical" evidence="2">
    <location>
        <begin position="152"/>
        <end position="173"/>
    </location>
</feature>
<dbReference type="Gene3D" id="3.40.50.80">
    <property type="entry name" value="Nucleotide-binding domain of ferredoxin-NADP reductase (FNR) module"/>
    <property type="match status" value="1"/>
</dbReference>
<feature type="transmembrane region" description="Helical" evidence="2">
    <location>
        <begin position="41"/>
        <end position="60"/>
    </location>
</feature>
<proteinExistence type="predicted"/>
<dbReference type="SUPFAM" id="SSF52343">
    <property type="entry name" value="Ferredoxin reductase-like, C-terminal NADP-linked domain"/>
    <property type="match status" value="1"/>
</dbReference>
<name>A0A7T7ZD15_LIMFE</name>
<dbReference type="PROSITE" id="PS51384">
    <property type="entry name" value="FAD_FR"/>
    <property type="match status" value="1"/>
</dbReference>
<dbReference type="InterPro" id="IPR017938">
    <property type="entry name" value="Riboflavin_synthase-like_b-brl"/>
</dbReference>
<dbReference type="AlphaFoldDB" id="A0A7T7ZD15"/>